<dbReference type="Pfam" id="PF00483">
    <property type="entry name" value="NTP_transferase"/>
    <property type="match status" value="1"/>
</dbReference>
<dbReference type="AlphaFoldDB" id="A0A4U1J963"/>
<dbReference type="GO" id="GO:0016740">
    <property type="term" value="F:transferase activity"/>
    <property type="evidence" value="ECO:0007669"/>
    <property type="project" value="UniProtKB-KW"/>
</dbReference>
<feature type="domain" description="Nucleotidyl transferase" evidence="1">
    <location>
        <begin position="2"/>
        <end position="228"/>
    </location>
</feature>
<accession>A0A4U1J963</accession>
<proteinExistence type="predicted"/>
<evidence type="ECO:0000259" key="1">
    <source>
        <dbReference type="Pfam" id="PF00483"/>
    </source>
</evidence>
<evidence type="ECO:0000313" key="2">
    <source>
        <dbReference type="EMBL" id="TKD04333.1"/>
    </source>
</evidence>
<name>A0A4U1J963_9BACT</name>
<dbReference type="Gene3D" id="3.90.550.10">
    <property type="entry name" value="Spore Coat Polysaccharide Biosynthesis Protein SpsA, Chain A"/>
    <property type="match status" value="1"/>
</dbReference>
<dbReference type="InterPro" id="IPR050486">
    <property type="entry name" value="Mannose-1P_guanyltransferase"/>
</dbReference>
<dbReference type="CDD" id="cd04181">
    <property type="entry name" value="NTP_transferase"/>
    <property type="match status" value="1"/>
</dbReference>
<dbReference type="Proteomes" id="UP000309215">
    <property type="component" value="Unassembled WGS sequence"/>
</dbReference>
<keyword evidence="2" id="KW-0808">Transferase</keyword>
<comment type="caution">
    <text evidence="2">The sequence shown here is derived from an EMBL/GenBank/DDBJ whole genome shotgun (WGS) entry which is preliminary data.</text>
</comment>
<dbReference type="InterPro" id="IPR029044">
    <property type="entry name" value="Nucleotide-diphossugar_trans"/>
</dbReference>
<dbReference type="SUPFAM" id="SSF53448">
    <property type="entry name" value="Nucleotide-diphospho-sugar transferases"/>
    <property type="match status" value="1"/>
</dbReference>
<dbReference type="PANTHER" id="PTHR22572">
    <property type="entry name" value="SUGAR-1-PHOSPHATE GUANYL TRANSFERASE"/>
    <property type="match status" value="1"/>
</dbReference>
<reference evidence="2 3" key="1">
    <citation type="submission" date="2019-04" db="EMBL/GenBank/DDBJ databases">
        <authorList>
            <person name="Li Y."/>
            <person name="Wang J."/>
        </authorList>
    </citation>
    <scope>NUCLEOTIDE SEQUENCE [LARGE SCALE GENOMIC DNA]</scope>
    <source>
        <strain evidence="2 3">DSM 14668</strain>
    </source>
</reference>
<dbReference type="EMBL" id="SSMQ01000025">
    <property type="protein sequence ID" value="TKD04333.1"/>
    <property type="molecule type" value="Genomic_DNA"/>
</dbReference>
<dbReference type="RefSeq" id="WP_136931302.1">
    <property type="nucleotide sequence ID" value="NZ_SSMQ01000025.1"/>
</dbReference>
<dbReference type="OrthoDB" id="9788272at2"/>
<keyword evidence="3" id="KW-1185">Reference proteome</keyword>
<gene>
    <name evidence="2" type="ORF">E8A74_23500</name>
</gene>
<organism evidence="2 3">
    <name type="scientific">Polyangium fumosum</name>
    <dbReference type="NCBI Taxonomy" id="889272"/>
    <lineage>
        <taxon>Bacteria</taxon>
        <taxon>Pseudomonadati</taxon>
        <taxon>Myxococcota</taxon>
        <taxon>Polyangia</taxon>
        <taxon>Polyangiales</taxon>
        <taxon>Polyangiaceae</taxon>
        <taxon>Polyangium</taxon>
    </lineage>
</organism>
<sequence>MKAIVLAGGKGSRLKPYTALIPKPLMPIGEQTIVEILLRQLAYYGTRDVTLCTGHQAGLIEAVLGDGSRYGVELSYRREEQPLGTIGPLRAIAHELPERFLVMNGDILCDLDFAELSRRSAEANASLTVCVFERATKIDLGVLELAPEGAVTGFREKPTYSFWVSMGIYAMSRETLLRFVPEGVPFGFDQLMHALLAARVPIQTHPFRGHWLDIGRSDDFAEAQDEFERNRTRYLPETKA</sequence>
<evidence type="ECO:0000313" key="3">
    <source>
        <dbReference type="Proteomes" id="UP000309215"/>
    </source>
</evidence>
<dbReference type="InterPro" id="IPR005835">
    <property type="entry name" value="NTP_transferase_dom"/>
</dbReference>
<protein>
    <submittedName>
        <fullName evidence="2">Nucleotidyltransferase family protein</fullName>
    </submittedName>
</protein>